<gene>
    <name evidence="1" type="ORF">Cadr_000006240</name>
</gene>
<name>A0A5N4E291_CAMDR</name>
<proteinExistence type="predicted"/>
<protein>
    <submittedName>
        <fullName evidence="1">Uncharacterized protein</fullName>
    </submittedName>
</protein>
<evidence type="ECO:0000313" key="1">
    <source>
        <dbReference type="EMBL" id="KAB1277492.1"/>
    </source>
</evidence>
<dbReference type="AlphaFoldDB" id="A0A5N4E291"/>
<evidence type="ECO:0000313" key="2">
    <source>
        <dbReference type="Proteomes" id="UP000299084"/>
    </source>
</evidence>
<dbReference type="EMBL" id="JWIN03000006">
    <property type="protein sequence ID" value="KAB1277492.1"/>
    <property type="molecule type" value="Genomic_DNA"/>
</dbReference>
<accession>A0A5N4E291</accession>
<reference evidence="1 2" key="1">
    <citation type="journal article" date="2019" name="Mol. Ecol. Resour.">
        <title>Improving Illumina assemblies with Hi-C and long reads: an example with the North African dromedary.</title>
        <authorList>
            <person name="Elbers J.P."/>
            <person name="Rogers M.F."/>
            <person name="Perelman P.L."/>
            <person name="Proskuryakova A.A."/>
            <person name="Serdyukova N.A."/>
            <person name="Johnson W.E."/>
            <person name="Horin P."/>
            <person name="Corander J."/>
            <person name="Murphy D."/>
            <person name="Burger P.A."/>
        </authorList>
    </citation>
    <scope>NUCLEOTIDE SEQUENCE [LARGE SCALE GENOMIC DNA]</scope>
    <source>
        <strain evidence="1">Drom800</strain>
        <tissue evidence="1">Blood</tissue>
    </source>
</reference>
<dbReference type="Proteomes" id="UP000299084">
    <property type="component" value="Unassembled WGS sequence"/>
</dbReference>
<organism evidence="1 2">
    <name type="scientific">Camelus dromedarius</name>
    <name type="common">Dromedary</name>
    <name type="synonym">Arabian camel</name>
    <dbReference type="NCBI Taxonomy" id="9838"/>
    <lineage>
        <taxon>Eukaryota</taxon>
        <taxon>Metazoa</taxon>
        <taxon>Chordata</taxon>
        <taxon>Craniata</taxon>
        <taxon>Vertebrata</taxon>
        <taxon>Euteleostomi</taxon>
        <taxon>Mammalia</taxon>
        <taxon>Eutheria</taxon>
        <taxon>Laurasiatheria</taxon>
        <taxon>Artiodactyla</taxon>
        <taxon>Tylopoda</taxon>
        <taxon>Camelidae</taxon>
        <taxon>Camelus</taxon>
    </lineage>
</organism>
<comment type="caution">
    <text evidence="1">The sequence shown here is derived from an EMBL/GenBank/DDBJ whole genome shotgun (WGS) entry which is preliminary data.</text>
</comment>
<keyword evidence="2" id="KW-1185">Reference proteome</keyword>
<sequence length="146" mass="15208">MRIGASRTKWCSQRGGSEAHARELAPSRANVRASGVGGGWFTRVGEEGFGVTLGKARNERKILGALLTLKGPLTDLAGKGSGRPLGLPPAWPPSLRRPGLSLGGSAVATLLPEAFLAQDPDRIGPFVSGALYPALHPHPHPVLSHS</sequence>